<keyword evidence="1" id="KW-0677">Repeat</keyword>
<feature type="repeat" description="ANK" evidence="2">
    <location>
        <begin position="926"/>
        <end position="958"/>
    </location>
</feature>
<dbReference type="Gene3D" id="3.40.50.300">
    <property type="entry name" value="P-loop containing nucleotide triphosphate hydrolases"/>
    <property type="match status" value="1"/>
</dbReference>
<keyword evidence="3" id="KW-0175">Coiled coil</keyword>
<dbReference type="SMART" id="SM00248">
    <property type="entry name" value="ANK"/>
    <property type="match status" value="9"/>
</dbReference>
<feature type="repeat" description="ANK" evidence="2">
    <location>
        <begin position="825"/>
        <end position="857"/>
    </location>
</feature>
<feature type="domain" description="Nephrocystin 3-like N-terminal" evidence="5">
    <location>
        <begin position="219"/>
        <end position="381"/>
    </location>
</feature>
<feature type="region of interest" description="Disordered" evidence="4">
    <location>
        <begin position="1065"/>
        <end position="1100"/>
    </location>
</feature>
<dbReference type="EMBL" id="LT853703">
    <property type="protein sequence ID" value="SMQ55633.1"/>
    <property type="molecule type" value="Genomic_DNA"/>
</dbReference>
<feature type="region of interest" description="Disordered" evidence="4">
    <location>
        <begin position="556"/>
        <end position="575"/>
    </location>
</feature>
<feature type="repeat" description="ANK" evidence="2">
    <location>
        <begin position="792"/>
        <end position="824"/>
    </location>
</feature>
<dbReference type="Proteomes" id="UP000215127">
    <property type="component" value="Chromosome 12"/>
</dbReference>
<evidence type="ECO:0000256" key="4">
    <source>
        <dbReference type="SAM" id="MobiDB-lite"/>
    </source>
</evidence>
<dbReference type="Pfam" id="PF00023">
    <property type="entry name" value="Ank"/>
    <property type="match status" value="1"/>
</dbReference>
<dbReference type="Pfam" id="PF12796">
    <property type="entry name" value="Ank_2"/>
    <property type="match status" value="3"/>
</dbReference>
<dbReference type="PANTHER" id="PTHR10039:SF16">
    <property type="entry name" value="GPI INOSITOL-DEACYLASE"/>
    <property type="match status" value="1"/>
</dbReference>
<dbReference type="Pfam" id="PF24883">
    <property type="entry name" value="NPHP3_N"/>
    <property type="match status" value="1"/>
</dbReference>
<dbReference type="PROSITE" id="PS50088">
    <property type="entry name" value="ANK_REPEAT"/>
    <property type="match status" value="8"/>
</dbReference>
<protein>
    <recommendedName>
        <fullName evidence="5">Nephrocystin 3-like N-terminal domain-containing protein</fullName>
    </recommendedName>
</protein>
<dbReference type="InterPro" id="IPR036770">
    <property type="entry name" value="Ankyrin_rpt-contain_sf"/>
</dbReference>
<feature type="coiled-coil region" evidence="3">
    <location>
        <begin position="56"/>
        <end position="86"/>
    </location>
</feature>
<dbReference type="InterPro" id="IPR027417">
    <property type="entry name" value="P-loop_NTPase"/>
</dbReference>
<dbReference type="SUPFAM" id="SSF48403">
    <property type="entry name" value="Ankyrin repeat"/>
    <property type="match status" value="1"/>
</dbReference>
<dbReference type="Gene3D" id="1.25.40.20">
    <property type="entry name" value="Ankyrin repeat-containing domain"/>
    <property type="match status" value="3"/>
</dbReference>
<evidence type="ECO:0000256" key="3">
    <source>
        <dbReference type="SAM" id="Coils"/>
    </source>
</evidence>
<feature type="repeat" description="ANK" evidence="2">
    <location>
        <begin position="859"/>
        <end position="891"/>
    </location>
</feature>
<reference evidence="6 7" key="1">
    <citation type="submission" date="2016-06" db="EMBL/GenBank/DDBJ databases">
        <authorList>
            <person name="Kjaerup R.B."/>
            <person name="Dalgaard T.S."/>
            <person name="Juul-Madsen H.R."/>
        </authorList>
    </citation>
    <scope>NUCLEOTIDE SEQUENCE [LARGE SCALE GENOMIC DNA]</scope>
</reference>
<evidence type="ECO:0000313" key="6">
    <source>
        <dbReference type="EMBL" id="SMQ55633.1"/>
    </source>
</evidence>
<name>A0A1X7S7H4_ZYMT9</name>
<feature type="repeat" description="ANK" evidence="2">
    <location>
        <begin position="1001"/>
        <end position="1030"/>
    </location>
</feature>
<dbReference type="InterPro" id="IPR056884">
    <property type="entry name" value="NPHP3-like_N"/>
</dbReference>
<feature type="compositionally biased region" description="Acidic residues" evidence="4">
    <location>
        <begin position="558"/>
        <end position="569"/>
    </location>
</feature>
<organism evidence="6 7">
    <name type="scientific">Zymoseptoria tritici (strain ST99CH_3D7)</name>
    <dbReference type="NCBI Taxonomy" id="1276538"/>
    <lineage>
        <taxon>Eukaryota</taxon>
        <taxon>Fungi</taxon>
        <taxon>Dikarya</taxon>
        <taxon>Ascomycota</taxon>
        <taxon>Pezizomycotina</taxon>
        <taxon>Dothideomycetes</taxon>
        <taxon>Dothideomycetidae</taxon>
        <taxon>Mycosphaerellales</taxon>
        <taxon>Mycosphaerellaceae</taxon>
        <taxon>Zymoseptoria</taxon>
    </lineage>
</organism>
<dbReference type="AlphaFoldDB" id="A0A1X7S7H4"/>
<proteinExistence type="predicted"/>
<evidence type="ECO:0000256" key="1">
    <source>
        <dbReference type="ARBA" id="ARBA00022737"/>
    </source>
</evidence>
<dbReference type="PANTHER" id="PTHR10039">
    <property type="entry name" value="AMELOGENIN"/>
    <property type="match status" value="1"/>
</dbReference>
<accession>A0A1X7S7H4</accession>
<keyword evidence="7" id="KW-1185">Reference proteome</keyword>
<feature type="repeat" description="ANK" evidence="2">
    <location>
        <begin position="891"/>
        <end position="923"/>
    </location>
</feature>
<feature type="repeat" description="ANK" evidence="2">
    <location>
        <begin position="955"/>
        <end position="987"/>
    </location>
</feature>
<feature type="repeat" description="ANK" evidence="2">
    <location>
        <begin position="758"/>
        <end position="790"/>
    </location>
</feature>
<gene>
    <name evidence="6" type="ORF">ZT3D7_G10788</name>
</gene>
<evidence type="ECO:0000313" key="7">
    <source>
        <dbReference type="Proteomes" id="UP000215127"/>
    </source>
</evidence>
<dbReference type="PROSITE" id="PS50297">
    <property type="entry name" value="ANK_REP_REGION"/>
    <property type="match status" value="7"/>
</dbReference>
<dbReference type="SUPFAM" id="SSF52540">
    <property type="entry name" value="P-loop containing nucleoside triphosphate hydrolases"/>
    <property type="match status" value="1"/>
</dbReference>
<keyword evidence="2" id="KW-0040">ANK repeat</keyword>
<evidence type="ECO:0000256" key="2">
    <source>
        <dbReference type="PROSITE-ProRule" id="PRU00023"/>
    </source>
</evidence>
<evidence type="ECO:0000259" key="5">
    <source>
        <dbReference type="Pfam" id="PF24883"/>
    </source>
</evidence>
<sequence>MEAAGAAVGIASLGIQVCQGLLDYYNGWKDYQTDIAGAYNSIADLYETLALLKVSLDDKELDHDRAERAKEALESCKDGLMKLSKKLQKLQTHEKPQGLRQRLWSEFQRGSYPFKASTLAKLREIVDDVMERLKLALQVLQLDVIISSQKTLLVVAADTKETAKRTAFIESAVTDISTQTQQLLASKQSDQFKKITHWLSPPDPWTNHASARQRHEPHTGAWLLDHRSYLDWKAGTERHMWLYGKAGCGKTVLCSTIIEDMRRHCGNLSNVGHAIFYFSFSDDQKQTFKDLILSLAVQLAWKEPGLSMLQQAYEKPGSTEPSTEELKKIVLSMIQSYDRVYLQLDALDECPESNDVRQQVLDGLERLSQQGSNLAIFATSRELRDVHEAMDRLGAESLVVPTRAVDIDIQRYVMTTVSHDPRLGRLSPETKILIQDTIAQKADGMFRWAYCQLQELKKLKSTKPKYVKDALLSLPSTLDETYERMLTGIEERYRDEALTLLQWITYARSPLTLGELAEATIINPEGAGSVDLDERGDIEDTLDILSGLITVISKSEGNEEEQWTDDESSYGDSASGIRDDPDAATFVHKGDTVRLAHFSVQEYLESSRIRDGKAKDFSLVVGVGHKFLAHSCLTYLEHYSASGEKTSTEEDLFEFPLLKYAAEAWYHHSSLRQGGDVAREVSFLLSRQVKDDWRLVHRPDSGYWDDEPFKEERGYKTSSDEEMRNNGSALYYASALGLKVVASALIDGGAQVNERGGYLGSALQAASRRGTVAMVQMLLDAGAEVNAQGGHYGNALQAAALAPGRTEVVQILLDAGANVNAQGGSFGNALQAASCIGSLSVVELLLDAGADVNAQSDGLYSTALEAAVDHGHTEVAQKLIDAGADVNDPEGGISPLLSASLRGWKDIVRSLLDKGADVNAQASEHTYRNALEAALAEGHEEVVQMLIDAGAEISARSNGLQGASYGGHERIVKILLEAGADVNTLDRWEGIARAPDGWFTTALEAAARWGHEEIVRLLIDAGADANIRFEGTKYRSALEAAEGNETIERMLIDAGAVKVHDQLDTFPGASEDSGTEGISADGLEERSAEPVASDDIAAVQ</sequence>
<dbReference type="STRING" id="1276538.A0A1X7S7H4"/>
<dbReference type="InterPro" id="IPR002110">
    <property type="entry name" value="Ankyrin_rpt"/>
</dbReference>